<organism evidence="1 2">
    <name type="scientific">Vibrio zhanjiangensis</name>
    <dbReference type="NCBI Taxonomy" id="1046128"/>
    <lineage>
        <taxon>Bacteria</taxon>
        <taxon>Pseudomonadati</taxon>
        <taxon>Pseudomonadota</taxon>
        <taxon>Gammaproteobacteria</taxon>
        <taxon>Vibrionales</taxon>
        <taxon>Vibrionaceae</taxon>
        <taxon>Vibrio</taxon>
    </lineage>
</organism>
<evidence type="ECO:0000313" key="2">
    <source>
        <dbReference type="Proteomes" id="UP001157138"/>
    </source>
</evidence>
<evidence type="ECO:0000313" key="1">
    <source>
        <dbReference type="EMBL" id="GLT18852.1"/>
    </source>
</evidence>
<dbReference type="Proteomes" id="UP001157138">
    <property type="component" value="Unassembled WGS sequence"/>
</dbReference>
<sequence length="74" mass="8373">MYQIEYYLHHNKISWSATINQLNSDVLKRHILPRANTSFLDLNFSFCESESTGEIKNSQGTVLGTFYLSSAKGG</sequence>
<gene>
    <name evidence="1" type="ORF">GCM10007938_26340</name>
</gene>
<protein>
    <submittedName>
        <fullName evidence="1">Uncharacterized protein</fullName>
    </submittedName>
</protein>
<dbReference type="EMBL" id="BSPW01000059">
    <property type="protein sequence ID" value="GLT18852.1"/>
    <property type="molecule type" value="Genomic_DNA"/>
</dbReference>
<proteinExistence type="predicted"/>
<name>A0ABQ6F2B2_9VIBR</name>
<comment type="caution">
    <text evidence="1">The sequence shown here is derived from an EMBL/GenBank/DDBJ whole genome shotgun (WGS) entry which is preliminary data.</text>
</comment>
<reference evidence="2" key="1">
    <citation type="journal article" date="2019" name="Int. J. Syst. Evol. Microbiol.">
        <title>The Global Catalogue of Microorganisms (GCM) 10K type strain sequencing project: providing services to taxonomists for standard genome sequencing and annotation.</title>
        <authorList>
            <consortium name="The Broad Institute Genomics Platform"/>
            <consortium name="The Broad Institute Genome Sequencing Center for Infectious Disease"/>
            <person name="Wu L."/>
            <person name="Ma J."/>
        </authorList>
    </citation>
    <scope>NUCLEOTIDE SEQUENCE [LARGE SCALE GENOMIC DNA]</scope>
    <source>
        <strain evidence="2">NBRC 108723</strain>
    </source>
</reference>
<accession>A0ABQ6F2B2</accession>
<keyword evidence="2" id="KW-1185">Reference proteome</keyword>